<dbReference type="Proteomes" id="UP001156484">
    <property type="component" value="Chromosome"/>
</dbReference>
<sequence>MLMRTDPFRDLDRITQQVLGTMTRPAVMPLDAWREDDRFIAEFDLPGVDARSIELDVERNVLTVRAERPELDRDREYISAERPRGMFTRRLFLGDALDTDRIEAHYRNGVLRLTIPIADKAKPRKITVIDADHDHALEESQSAIESAAAEPMHEAMKESAGKASEDGQRLATAGR</sequence>
<dbReference type="EMBL" id="CP107551">
    <property type="protein sequence ID" value="UYP18907.1"/>
    <property type="molecule type" value="Genomic_DNA"/>
</dbReference>
<proteinExistence type="predicted"/>
<gene>
    <name evidence="1" type="ORF">OED52_20125</name>
</gene>
<evidence type="ECO:0000313" key="1">
    <source>
        <dbReference type="EMBL" id="UYP18907.1"/>
    </source>
</evidence>
<name>A0ACD4DFY5_9NOCA</name>
<keyword evidence="2" id="KW-1185">Reference proteome</keyword>
<evidence type="ECO:0000313" key="2">
    <source>
        <dbReference type="Proteomes" id="UP001156484"/>
    </source>
</evidence>
<reference evidence="1" key="1">
    <citation type="submission" date="2022-10" db="EMBL/GenBank/DDBJ databases">
        <title>Rhodococcus ferula Z13 complete genome.</title>
        <authorList>
            <person name="Long X."/>
            <person name="Zang M."/>
        </authorList>
    </citation>
    <scope>NUCLEOTIDE SEQUENCE</scope>
    <source>
        <strain evidence="1">Z13</strain>
    </source>
</reference>
<organism evidence="1 2">
    <name type="scientific">Rhodococcus sacchari</name>
    <dbReference type="NCBI Taxonomy" id="2962047"/>
    <lineage>
        <taxon>Bacteria</taxon>
        <taxon>Bacillati</taxon>
        <taxon>Actinomycetota</taxon>
        <taxon>Actinomycetes</taxon>
        <taxon>Mycobacteriales</taxon>
        <taxon>Nocardiaceae</taxon>
        <taxon>Rhodococcus</taxon>
    </lineage>
</organism>
<protein>
    <submittedName>
        <fullName evidence="1">Hsp20/alpha crystallin family protein</fullName>
    </submittedName>
</protein>
<accession>A0ACD4DFY5</accession>